<feature type="transmembrane region" description="Helical" evidence="7">
    <location>
        <begin position="38"/>
        <end position="56"/>
    </location>
</feature>
<evidence type="ECO:0000256" key="2">
    <source>
        <dbReference type="ARBA" id="ARBA00022553"/>
    </source>
</evidence>
<dbReference type="RefSeq" id="WP_194414519.1">
    <property type="nucleotide sequence ID" value="NZ_BAABKZ010000002.1"/>
</dbReference>
<feature type="transmembrane region" description="Helical" evidence="7">
    <location>
        <begin position="62"/>
        <end position="85"/>
    </location>
</feature>
<evidence type="ECO:0000256" key="7">
    <source>
        <dbReference type="SAM" id="Phobius"/>
    </source>
</evidence>
<evidence type="ECO:0000313" key="9">
    <source>
        <dbReference type="EMBL" id="GAA5093400.1"/>
    </source>
</evidence>
<proteinExistence type="predicted"/>
<feature type="compositionally biased region" description="Low complexity" evidence="6">
    <location>
        <begin position="259"/>
        <end position="270"/>
    </location>
</feature>
<evidence type="ECO:0000256" key="1">
    <source>
        <dbReference type="ARBA" id="ARBA00004141"/>
    </source>
</evidence>
<reference evidence="10" key="1">
    <citation type="journal article" date="2019" name="Int. J. Syst. Evol. Microbiol.">
        <title>The Global Catalogue of Microorganisms (GCM) 10K type strain sequencing project: providing services to taxonomists for standard genome sequencing and annotation.</title>
        <authorList>
            <consortium name="The Broad Institute Genomics Platform"/>
            <consortium name="The Broad Institute Genome Sequencing Center for Infectious Disease"/>
            <person name="Wu L."/>
            <person name="Ma J."/>
        </authorList>
    </citation>
    <scope>NUCLEOTIDE SEQUENCE [LARGE SCALE GENOMIC DNA]</scope>
    <source>
        <strain evidence="10">JCM 18959</strain>
    </source>
</reference>
<dbReference type="EMBL" id="BAABKZ010000002">
    <property type="protein sequence ID" value="GAA5093400.1"/>
    <property type="molecule type" value="Genomic_DNA"/>
</dbReference>
<evidence type="ECO:0000256" key="3">
    <source>
        <dbReference type="ARBA" id="ARBA00022692"/>
    </source>
</evidence>
<dbReference type="InterPro" id="IPR000253">
    <property type="entry name" value="FHA_dom"/>
</dbReference>
<dbReference type="Gene3D" id="2.60.200.20">
    <property type="match status" value="1"/>
</dbReference>
<keyword evidence="4 7" id="KW-1133">Transmembrane helix</keyword>
<feature type="transmembrane region" description="Helical" evidence="7">
    <location>
        <begin position="120"/>
        <end position="143"/>
    </location>
</feature>
<dbReference type="Pfam" id="PF06271">
    <property type="entry name" value="RDD"/>
    <property type="match status" value="1"/>
</dbReference>
<organism evidence="9 10">
    <name type="scientific">Microbacterium yannicii</name>
    <dbReference type="NCBI Taxonomy" id="671622"/>
    <lineage>
        <taxon>Bacteria</taxon>
        <taxon>Bacillati</taxon>
        <taxon>Actinomycetota</taxon>
        <taxon>Actinomycetes</taxon>
        <taxon>Micrococcales</taxon>
        <taxon>Microbacteriaceae</taxon>
        <taxon>Microbacterium</taxon>
    </lineage>
</organism>
<feature type="region of interest" description="Disordered" evidence="6">
    <location>
        <begin position="259"/>
        <end position="295"/>
    </location>
</feature>
<feature type="compositionally biased region" description="Pro residues" evidence="6">
    <location>
        <begin position="271"/>
        <end position="286"/>
    </location>
</feature>
<evidence type="ECO:0000256" key="5">
    <source>
        <dbReference type="ARBA" id="ARBA00023136"/>
    </source>
</evidence>
<keyword evidence="2" id="KW-0597">Phosphoprotein</keyword>
<comment type="subcellular location">
    <subcellularLocation>
        <location evidence="1">Membrane</location>
        <topology evidence="1">Multi-pass membrane protein</topology>
    </subcellularLocation>
</comment>
<accession>A0ABP9MFK9</accession>
<gene>
    <name evidence="9" type="ORF">GCM10025760_23490</name>
</gene>
<sequence>MTPSASVPHARVSGPDAAALGVVPAAPGIRSLAFTIDVSIWLLLASPAVAGAVMLAAGDTSFVALILVVAGVALPLLFGLLQLVLHGRRGVTAGKAAMRLRSVAVDDLGRPGFWHVVLRVLVLGASGIVPLVGPAFMFASGLWDPQSRGRSILDRVGGCWVIDARAGLDPFDPKALRHARRAVAGRPEQTEDLPSMASDADAATALRIPGVRSRAGVVGPGSTGAQWEAVNDGMDASLIAQVPVDAATAHAASGLVTGAPGAAPRATSPAAPVPPAAAPPPAPAPVAPGTGPVGSRRAQAMIRFDDGSIVRVPPRGLIGRDPEPAAGELVEALVRLEDPQRLMSKTHAAFGQDSDGLWVADRGSRNGTQLVSPGGDVVDVPAGQAARVPIGWSVQVGGRSFELVARGADS</sequence>
<evidence type="ECO:0000256" key="4">
    <source>
        <dbReference type="ARBA" id="ARBA00022989"/>
    </source>
</evidence>
<dbReference type="SUPFAM" id="SSF49879">
    <property type="entry name" value="SMAD/FHA domain"/>
    <property type="match status" value="1"/>
</dbReference>
<dbReference type="InterPro" id="IPR010432">
    <property type="entry name" value="RDD"/>
</dbReference>
<evidence type="ECO:0000313" key="10">
    <source>
        <dbReference type="Proteomes" id="UP001501407"/>
    </source>
</evidence>
<dbReference type="CDD" id="cd00060">
    <property type="entry name" value="FHA"/>
    <property type="match status" value="1"/>
</dbReference>
<evidence type="ECO:0000259" key="8">
    <source>
        <dbReference type="PROSITE" id="PS50006"/>
    </source>
</evidence>
<comment type="caution">
    <text evidence="9">The sequence shown here is derived from an EMBL/GenBank/DDBJ whole genome shotgun (WGS) entry which is preliminary data.</text>
</comment>
<dbReference type="InterPro" id="IPR008984">
    <property type="entry name" value="SMAD_FHA_dom_sf"/>
</dbReference>
<keyword evidence="10" id="KW-1185">Reference proteome</keyword>
<feature type="domain" description="FHA" evidence="8">
    <location>
        <begin position="316"/>
        <end position="370"/>
    </location>
</feature>
<dbReference type="PROSITE" id="PS50006">
    <property type="entry name" value="FHA_DOMAIN"/>
    <property type="match status" value="1"/>
</dbReference>
<protein>
    <recommendedName>
        <fullName evidence="8">FHA domain-containing protein</fullName>
    </recommendedName>
</protein>
<evidence type="ECO:0000256" key="6">
    <source>
        <dbReference type="SAM" id="MobiDB-lite"/>
    </source>
</evidence>
<keyword evidence="5 7" id="KW-0472">Membrane</keyword>
<keyword evidence="3 7" id="KW-0812">Transmembrane</keyword>
<name>A0ABP9MFK9_9MICO</name>
<dbReference type="Proteomes" id="UP001501407">
    <property type="component" value="Unassembled WGS sequence"/>
</dbReference>